<organism evidence="1 2">
    <name type="scientific">Actomonas aquatica</name>
    <dbReference type="NCBI Taxonomy" id="2866162"/>
    <lineage>
        <taxon>Bacteria</taxon>
        <taxon>Pseudomonadati</taxon>
        <taxon>Verrucomicrobiota</taxon>
        <taxon>Opitutia</taxon>
        <taxon>Opitutales</taxon>
        <taxon>Opitutaceae</taxon>
        <taxon>Actomonas</taxon>
    </lineage>
</organism>
<evidence type="ECO:0000313" key="1">
    <source>
        <dbReference type="EMBL" id="WRQ89139.1"/>
    </source>
</evidence>
<name>A0ABZ1CEW2_9BACT</name>
<dbReference type="RefSeq" id="WP_221031009.1">
    <property type="nucleotide sequence ID" value="NZ_CP139781.1"/>
</dbReference>
<evidence type="ECO:0008006" key="3">
    <source>
        <dbReference type="Google" id="ProtNLM"/>
    </source>
</evidence>
<accession>A0ABZ1CEW2</accession>
<dbReference type="EMBL" id="CP139781">
    <property type="protein sequence ID" value="WRQ89139.1"/>
    <property type="molecule type" value="Genomic_DNA"/>
</dbReference>
<keyword evidence="2" id="KW-1185">Reference proteome</keyword>
<dbReference type="Proteomes" id="UP000738431">
    <property type="component" value="Chromosome"/>
</dbReference>
<sequence length="71" mass="7962">MSTVTEIEAAIEKLSVEDQGKIADWLNSRLISETPAMLAALDEGIRSLEKEGAREYTREQLEQKVRQWAGA</sequence>
<protein>
    <recommendedName>
        <fullName evidence="3">Addiction module antitoxin RelB</fullName>
    </recommendedName>
</protein>
<proteinExistence type="predicted"/>
<reference evidence="1 2" key="1">
    <citation type="submission" date="2023-12" db="EMBL/GenBank/DDBJ databases">
        <title>Description of an unclassified Opitutus bacterium of Verrucomicrobiota.</title>
        <authorList>
            <person name="Zhang D.-F."/>
        </authorList>
    </citation>
    <scope>NUCLEOTIDE SEQUENCE [LARGE SCALE GENOMIC DNA]</scope>
    <source>
        <strain evidence="1 2">WL0086</strain>
    </source>
</reference>
<evidence type="ECO:0000313" key="2">
    <source>
        <dbReference type="Proteomes" id="UP000738431"/>
    </source>
</evidence>
<gene>
    <name evidence="1" type="ORF">K1X11_006940</name>
</gene>